<dbReference type="Proteomes" id="UP000663887">
    <property type="component" value="Unassembled WGS sequence"/>
</dbReference>
<name>A0A816QTT5_9BILA</name>
<evidence type="ECO:0000256" key="2">
    <source>
        <dbReference type="SAM" id="MobiDB-lite"/>
    </source>
</evidence>
<dbReference type="AlphaFoldDB" id="A0A816QTT5"/>
<evidence type="ECO:0000256" key="1">
    <source>
        <dbReference type="ARBA" id="ARBA00022490"/>
    </source>
</evidence>
<proteinExistence type="predicted"/>
<feature type="region of interest" description="Disordered" evidence="2">
    <location>
        <begin position="200"/>
        <end position="219"/>
    </location>
</feature>
<accession>A0A816QTT5</accession>
<dbReference type="Pfam" id="PF12574">
    <property type="entry name" value="120_Rick_ant"/>
    <property type="match status" value="1"/>
</dbReference>
<organism evidence="3 4">
    <name type="scientific">Rotaria magnacalcarata</name>
    <dbReference type="NCBI Taxonomy" id="392030"/>
    <lineage>
        <taxon>Eukaryota</taxon>
        <taxon>Metazoa</taxon>
        <taxon>Spiralia</taxon>
        <taxon>Gnathifera</taxon>
        <taxon>Rotifera</taxon>
        <taxon>Eurotatoria</taxon>
        <taxon>Bdelloidea</taxon>
        <taxon>Philodinida</taxon>
        <taxon>Philodinidae</taxon>
        <taxon>Rotaria</taxon>
    </lineage>
</organism>
<protein>
    <submittedName>
        <fullName evidence="3">Uncharacterized protein</fullName>
    </submittedName>
</protein>
<reference evidence="3" key="1">
    <citation type="submission" date="2021-02" db="EMBL/GenBank/DDBJ databases">
        <authorList>
            <person name="Nowell W R."/>
        </authorList>
    </citation>
    <scope>NUCLEOTIDE SEQUENCE</scope>
</reference>
<evidence type="ECO:0000313" key="4">
    <source>
        <dbReference type="Proteomes" id="UP000663887"/>
    </source>
</evidence>
<keyword evidence="1" id="KW-0963">Cytoplasm</keyword>
<gene>
    <name evidence="3" type="ORF">XDN619_LOCUS10988</name>
</gene>
<comment type="caution">
    <text evidence="3">The sequence shown here is derived from an EMBL/GenBank/DDBJ whole genome shotgun (WGS) entry which is preliminary data.</text>
</comment>
<sequence length="219" mass="24401">MADIEHEKYKEIHSKYPHSDIEWQGKNQVSINKDGVELCKLNSKPVTPPPAGYELDGQKIANYRSLELPLKAESGPMHMSLAAKDLQGNNISGKNAVYLTAHYDKQGKLVEMTAPIPVYYTDEGRESPVCIKRDGKTYTLPVNRGQYEDMLKQIEVNKGLQAELGVEKSKSAPLGKESLSKDLIRISAKVSPHSVKLVEGRHSTFTPVKQTQPVKSKEM</sequence>
<feature type="compositionally biased region" description="Polar residues" evidence="2">
    <location>
        <begin position="203"/>
        <end position="219"/>
    </location>
</feature>
<evidence type="ECO:0000313" key="3">
    <source>
        <dbReference type="EMBL" id="CAF2063300.1"/>
    </source>
</evidence>
<dbReference type="InterPro" id="IPR020954">
    <property type="entry name" value="Rickettsia_antigen_120kDa"/>
</dbReference>
<dbReference type="EMBL" id="CAJNRG010004098">
    <property type="protein sequence ID" value="CAF2063300.1"/>
    <property type="molecule type" value="Genomic_DNA"/>
</dbReference>